<dbReference type="Proteomes" id="UP001211907">
    <property type="component" value="Unassembled WGS sequence"/>
</dbReference>
<protein>
    <submittedName>
        <fullName evidence="2">Uncharacterized protein</fullName>
    </submittedName>
</protein>
<evidence type="ECO:0000313" key="3">
    <source>
        <dbReference type="Proteomes" id="UP001211907"/>
    </source>
</evidence>
<feature type="non-terminal residue" evidence="2">
    <location>
        <position position="80"/>
    </location>
</feature>
<dbReference type="AlphaFoldDB" id="A0AAD5XF91"/>
<feature type="region of interest" description="Disordered" evidence="1">
    <location>
        <begin position="1"/>
        <end position="29"/>
    </location>
</feature>
<accession>A0AAD5XF91</accession>
<comment type="caution">
    <text evidence="2">The sequence shown here is derived from an EMBL/GenBank/DDBJ whole genome shotgun (WGS) entry which is preliminary data.</text>
</comment>
<proteinExistence type="predicted"/>
<organism evidence="2 3">
    <name type="scientific">Physocladia obscura</name>
    <dbReference type="NCBI Taxonomy" id="109957"/>
    <lineage>
        <taxon>Eukaryota</taxon>
        <taxon>Fungi</taxon>
        <taxon>Fungi incertae sedis</taxon>
        <taxon>Chytridiomycota</taxon>
        <taxon>Chytridiomycota incertae sedis</taxon>
        <taxon>Chytridiomycetes</taxon>
        <taxon>Chytridiales</taxon>
        <taxon>Chytriomycetaceae</taxon>
        <taxon>Physocladia</taxon>
    </lineage>
</organism>
<dbReference type="EMBL" id="JADGJH010001186">
    <property type="protein sequence ID" value="KAJ3117090.1"/>
    <property type="molecule type" value="Genomic_DNA"/>
</dbReference>
<keyword evidence="3" id="KW-1185">Reference proteome</keyword>
<evidence type="ECO:0000313" key="2">
    <source>
        <dbReference type="EMBL" id="KAJ3117090.1"/>
    </source>
</evidence>
<gene>
    <name evidence="2" type="ORF">HK100_000897</name>
</gene>
<name>A0AAD5XF91_9FUNG</name>
<sequence length="80" mass="8888">MGPHISRITKERKLLTKGTPTIHESAPSATVKSAESADLPAIKFVTSLASIDFTREYHGVENSDYFLPSDVDEQDRLELQ</sequence>
<evidence type="ECO:0000256" key="1">
    <source>
        <dbReference type="SAM" id="MobiDB-lite"/>
    </source>
</evidence>
<reference evidence="2" key="1">
    <citation type="submission" date="2020-05" db="EMBL/GenBank/DDBJ databases">
        <title>Phylogenomic resolution of chytrid fungi.</title>
        <authorList>
            <person name="Stajich J.E."/>
            <person name="Amses K."/>
            <person name="Simmons R."/>
            <person name="Seto K."/>
            <person name="Myers J."/>
            <person name="Bonds A."/>
            <person name="Quandt C.A."/>
            <person name="Barry K."/>
            <person name="Liu P."/>
            <person name="Grigoriev I."/>
            <person name="Longcore J.E."/>
            <person name="James T.Y."/>
        </authorList>
    </citation>
    <scope>NUCLEOTIDE SEQUENCE</scope>
    <source>
        <strain evidence="2">JEL0513</strain>
    </source>
</reference>